<proteinExistence type="predicted"/>
<dbReference type="EMBL" id="JAYMYQ010000004">
    <property type="protein sequence ID" value="KAK7337939.1"/>
    <property type="molecule type" value="Genomic_DNA"/>
</dbReference>
<protein>
    <submittedName>
        <fullName evidence="1">Uncharacterized protein</fullName>
    </submittedName>
</protein>
<accession>A0AAN9QJR4</accession>
<evidence type="ECO:0000313" key="2">
    <source>
        <dbReference type="Proteomes" id="UP001367508"/>
    </source>
</evidence>
<dbReference type="AlphaFoldDB" id="A0AAN9QJR4"/>
<evidence type="ECO:0000313" key="1">
    <source>
        <dbReference type="EMBL" id="KAK7337939.1"/>
    </source>
</evidence>
<name>A0AAN9QJR4_CANGL</name>
<gene>
    <name evidence="1" type="ORF">VNO77_18531</name>
</gene>
<comment type="caution">
    <text evidence="1">The sequence shown here is derived from an EMBL/GenBank/DDBJ whole genome shotgun (WGS) entry which is preliminary data.</text>
</comment>
<keyword evidence="2" id="KW-1185">Reference proteome</keyword>
<organism evidence="1 2">
    <name type="scientific">Canavalia gladiata</name>
    <name type="common">Sword bean</name>
    <name type="synonym">Dolichos gladiatus</name>
    <dbReference type="NCBI Taxonomy" id="3824"/>
    <lineage>
        <taxon>Eukaryota</taxon>
        <taxon>Viridiplantae</taxon>
        <taxon>Streptophyta</taxon>
        <taxon>Embryophyta</taxon>
        <taxon>Tracheophyta</taxon>
        <taxon>Spermatophyta</taxon>
        <taxon>Magnoliopsida</taxon>
        <taxon>eudicotyledons</taxon>
        <taxon>Gunneridae</taxon>
        <taxon>Pentapetalae</taxon>
        <taxon>rosids</taxon>
        <taxon>fabids</taxon>
        <taxon>Fabales</taxon>
        <taxon>Fabaceae</taxon>
        <taxon>Papilionoideae</taxon>
        <taxon>50 kb inversion clade</taxon>
        <taxon>NPAAA clade</taxon>
        <taxon>indigoferoid/millettioid clade</taxon>
        <taxon>Phaseoleae</taxon>
        <taxon>Canavalia</taxon>
    </lineage>
</organism>
<dbReference type="Proteomes" id="UP001367508">
    <property type="component" value="Unassembled WGS sequence"/>
</dbReference>
<reference evidence="1 2" key="1">
    <citation type="submission" date="2024-01" db="EMBL/GenBank/DDBJ databases">
        <title>The genomes of 5 underutilized Papilionoideae crops provide insights into root nodulation and disease resistanc.</title>
        <authorList>
            <person name="Jiang F."/>
        </authorList>
    </citation>
    <scope>NUCLEOTIDE SEQUENCE [LARGE SCALE GENOMIC DNA]</scope>
    <source>
        <strain evidence="1">LVBAO_FW01</strain>
        <tissue evidence="1">Leaves</tissue>
    </source>
</reference>
<sequence length="80" mass="9387">MLTKFLWKYDMTVIEPFKWTLLLRVDLDMTRSKAKSCTKYPEKVKLEPKYKMKGFGYSKKVLLANAWGLAHCGGVRSVRR</sequence>